<accession>A0A8H6GE81</accession>
<organism evidence="1 2">
    <name type="scientific">Fusarium oxysporum f. sp. conglutinans</name>
    <dbReference type="NCBI Taxonomy" id="100902"/>
    <lineage>
        <taxon>Eukaryota</taxon>
        <taxon>Fungi</taxon>
        <taxon>Dikarya</taxon>
        <taxon>Ascomycota</taxon>
        <taxon>Pezizomycotina</taxon>
        <taxon>Sordariomycetes</taxon>
        <taxon>Hypocreomycetidae</taxon>
        <taxon>Hypocreales</taxon>
        <taxon>Nectriaceae</taxon>
        <taxon>Fusarium</taxon>
        <taxon>Fusarium oxysporum species complex</taxon>
    </lineage>
</organism>
<dbReference type="AlphaFoldDB" id="A0A8H6GE81"/>
<evidence type="ECO:0000313" key="2">
    <source>
        <dbReference type="Proteomes" id="UP000593570"/>
    </source>
</evidence>
<name>A0A8H6GE81_FUSOX</name>
<dbReference type="EMBL" id="JACDXP010000012">
    <property type="protein sequence ID" value="KAF6516549.1"/>
    <property type="molecule type" value="Genomic_DNA"/>
</dbReference>
<gene>
    <name evidence="1" type="ORF">HZS61_003752</name>
</gene>
<dbReference type="Proteomes" id="UP000593570">
    <property type="component" value="Unassembled WGS sequence"/>
</dbReference>
<sequence length="70" mass="7535">MVLQSKAGRHSESPPSCASCSCDFPSRPLFSRSPAISRRLLSFHSINCAVPSISARSFAFPSLFALCAMN</sequence>
<evidence type="ECO:0000313" key="1">
    <source>
        <dbReference type="EMBL" id="KAF6516549.1"/>
    </source>
</evidence>
<reference evidence="1 2" key="1">
    <citation type="journal article" date="2020" name="bioRxiv">
        <title>A chromosome-scale genome assembly for the Fusarium oxysporum strain Fo5176 to establish a model Arabidopsis-fungal pathosystem.</title>
        <authorList>
            <person name="Fokkens L."/>
            <person name="Guo L."/>
            <person name="Dora S."/>
            <person name="Wang B."/>
            <person name="Ye K."/>
            <person name="Sanchez-Rodriguez C."/>
            <person name="Croll D."/>
        </authorList>
    </citation>
    <scope>NUCLEOTIDE SEQUENCE [LARGE SCALE GENOMIC DNA]</scope>
    <source>
        <strain evidence="1 2">Fo5176</strain>
    </source>
</reference>
<protein>
    <submittedName>
        <fullName evidence="1">Uncharacterized protein</fullName>
    </submittedName>
</protein>
<comment type="caution">
    <text evidence="1">The sequence shown here is derived from an EMBL/GenBank/DDBJ whole genome shotgun (WGS) entry which is preliminary data.</text>
</comment>
<proteinExistence type="predicted"/>